<protein>
    <submittedName>
        <fullName evidence="1">Uncharacterized protein</fullName>
    </submittedName>
</protein>
<dbReference type="RefSeq" id="WP_176975070.1">
    <property type="nucleotide sequence ID" value="NZ_JABZEO010000002.1"/>
</dbReference>
<comment type="caution">
    <text evidence="1">The sequence shown here is derived from an EMBL/GenBank/DDBJ whole genome shotgun (WGS) entry which is preliminary data.</text>
</comment>
<evidence type="ECO:0000313" key="1">
    <source>
        <dbReference type="EMBL" id="NVZ08281.1"/>
    </source>
</evidence>
<dbReference type="EMBL" id="JABZEO010000002">
    <property type="protein sequence ID" value="NVZ08281.1"/>
    <property type="molecule type" value="Genomic_DNA"/>
</dbReference>
<accession>A0A850RF51</accession>
<sequence>MSRPKKHPPLSSRELLERIGLNEEHPTNLLVDEPLDDLRGDLGGALRERYQSLVQTHRFAPGDLVTWKAGLKNKRHPRYGQPAVVVEVLETPLRDGEDDSGSTYFREPLDLVLGHIWDSDPGRGELMVFHYDSRRFQPWTEER</sequence>
<proteinExistence type="predicted"/>
<dbReference type="Proteomes" id="UP000592294">
    <property type="component" value="Unassembled WGS sequence"/>
</dbReference>
<reference evidence="1 2" key="1">
    <citation type="submission" date="2020-06" db="EMBL/GenBank/DDBJ databases">
        <title>Whole-genome sequence of Allochromatium humboldtianum DSM 21881, type strain.</title>
        <authorList>
            <person name="Kyndt J.A."/>
            <person name="Meyer T.E."/>
        </authorList>
    </citation>
    <scope>NUCLEOTIDE SEQUENCE [LARGE SCALE GENOMIC DNA]</scope>
    <source>
        <strain evidence="1 2">DSM 21881</strain>
    </source>
</reference>
<evidence type="ECO:0000313" key="2">
    <source>
        <dbReference type="Proteomes" id="UP000592294"/>
    </source>
</evidence>
<gene>
    <name evidence="1" type="ORF">HW932_03290</name>
</gene>
<keyword evidence="2" id="KW-1185">Reference proteome</keyword>
<name>A0A850RF51_9GAMM</name>
<organism evidence="1 2">
    <name type="scientific">Allochromatium humboldtianum</name>
    <dbReference type="NCBI Taxonomy" id="504901"/>
    <lineage>
        <taxon>Bacteria</taxon>
        <taxon>Pseudomonadati</taxon>
        <taxon>Pseudomonadota</taxon>
        <taxon>Gammaproteobacteria</taxon>
        <taxon>Chromatiales</taxon>
        <taxon>Chromatiaceae</taxon>
        <taxon>Allochromatium</taxon>
    </lineage>
</organism>
<dbReference type="AlphaFoldDB" id="A0A850RF51"/>